<organism evidence="1 2">
    <name type="scientific">Podospora fimiseda</name>
    <dbReference type="NCBI Taxonomy" id="252190"/>
    <lineage>
        <taxon>Eukaryota</taxon>
        <taxon>Fungi</taxon>
        <taxon>Dikarya</taxon>
        <taxon>Ascomycota</taxon>
        <taxon>Pezizomycotina</taxon>
        <taxon>Sordariomycetes</taxon>
        <taxon>Sordariomycetidae</taxon>
        <taxon>Sordariales</taxon>
        <taxon>Podosporaceae</taxon>
        <taxon>Podospora</taxon>
    </lineage>
</organism>
<sequence>MCPKNTSPKKGVDLIARGQYGVNPLGTATFIGLRALDPILQYHLIHPTKGLLASLFSKFSISTIPVSSLPTVSFLSLSLPLPHWIIISLSSIAALKQIFWLLYTNKEVVTPSTAVAVGTFNSVVNSINSAFFIASATSAVYATPQITIPVLNEQVSLPVALGALSFFVGIAMETVPEIQRKFFKEDPTNRFRICDVGLWGWARHINYGAYAIWRAGYGLAAGGWGAGIFMGAWQVGHFVTHSMGLMDDYMAGKYGAKWEAHKRKVKYLLVPGIY</sequence>
<dbReference type="AlphaFoldDB" id="A0AAN7GWM1"/>
<accession>A0AAN7GWM1</accession>
<reference evidence="1" key="1">
    <citation type="journal article" date="2023" name="Mol. Phylogenet. Evol.">
        <title>Genome-scale phylogeny and comparative genomics of the fungal order Sordariales.</title>
        <authorList>
            <person name="Hensen N."/>
            <person name="Bonometti L."/>
            <person name="Westerberg I."/>
            <person name="Brannstrom I.O."/>
            <person name="Guillou S."/>
            <person name="Cros-Aarteil S."/>
            <person name="Calhoun S."/>
            <person name="Haridas S."/>
            <person name="Kuo A."/>
            <person name="Mondo S."/>
            <person name="Pangilinan J."/>
            <person name="Riley R."/>
            <person name="LaButti K."/>
            <person name="Andreopoulos B."/>
            <person name="Lipzen A."/>
            <person name="Chen C."/>
            <person name="Yan M."/>
            <person name="Daum C."/>
            <person name="Ng V."/>
            <person name="Clum A."/>
            <person name="Steindorff A."/>
            <person name="Ohm R.A."/>
            <person name="Martin F."/>
            <person name="Silar P."/>
            <person name="Natvig D.O."/>
            <person name="Lalanne C."/>
            <person name="Gautier V."/>
            <person name="Ament-Velasquez S.L."/>
            <person name="Kruys A."/>
            <person name="Hutchinson M.I."/>
            <person name="Powell A.J."/>
            <person name="Barry K."/>
            <person name="Miller A.N."/>
            <person name="Grigoriev I.V."/>
            <person name="Debuchy R."/>
            <person name="Gladieux P."/>
            <person name="Hiltunen Thoren M."/>
            <person name="Johannesson H."/>
        </authorList>
    </citation>
    <scope>NUCLEOTIDE SEQUENCE</scope>
    <source>
        <strain evidence="1">CBS 990.96</strain>
    </source>
</reference>
<name>A0AAN7GWM1_9PEZI</name>
<evidence type="ECO:0000313" key="1">
    <source>
        <dbReference type="EMBL" id="KAK4228556.1"/>
    </source>
</evidence>
<gene>
    <name evidence="1" type="ORF">QBC38DRAFT_474692</name>
</gene>
<dbReference type="Gene3D" id="1.20.120.1630">
    <property type="match status" value="1"/>
</dbReference>
<comment type="caution">
    <text evidence="1">The sequence shown here is derived from an EMBL/GenBank/DDBJ whole genome shotgun (WGS) entry which is preliminary data.</text>
</comment>
<proteinExistence type="predicted"/>
<reference evidence="1" key="2">
    <citation type="submission" date="2023-05" db="EMBL/GenBank/DDBJ databases">
        <authorList>
            <consortium name="Lawrence Berkeley National Laboratory"/>
            <person name="Steindorff A."/>
            <person name="Hensen N."/>
            <person name="Bonometti L."/>
            <person name="Westerberg I."/>
            <person name="Brannstrom I.O."/>
            <person name="Guillou S."/>
            <person name="Cros-Aarteil S."/>
            <person name="Calhoun S."/>
            <person name="Haridas S."/>
            <person name="Kuo A."/>
            <person name="Mondo S."/>
            <person name="Pangilinan J."/>
            <person name="Riley R."/>
            <person name="Labutti K."/>
            <person name="Andreopoulos B."/>
            <person name="Lipzen A."/>
            <person name="Chen C."/>
            <person name="Yanf M."/>
            <person name="Daum C."/>
            <person name="Ng V."/>
            <person name="Clum A."/>
            <person name="Ohm R."/>
            <person name="Martin F."/>
            <person name="Silar P."/>
            <person name="Natvig D."/>
            <person name="Lalanne C."/>
            <person name="Gautier V."/>
            <person name="Ament-Velasquez S.L."/>
            <person name="Kruys A."/>
            <person name="Hutchinson M.I."/>
            <person name="Powell A.J."/>
            <person name="Barry K."/>
            <person name="Miller A.N."/>
            <person name="Grigoriev I.V."/>
            <person name="Debuchy R."/>
            <person name="Gladieux P."/>
            <person name="Thoren M.H."/>
            <person name="Johannesson H."/>
        </authorList>
    </citation>
    <scope>NUCLEOTIDE SEQUENCE</scope>
    <source>
        <strain evidence="1">CBS 990.96</strain>
    </source>
</reference>
<evidence type="ECO:0000313" key="2">
    <source>
        <dbReference type="Proteomes" id="UP001301958"/>
    </source>
</evidence>
<dbReference type="Pfam" id="PF06966">
    <property type="entry name" value="DUF1295"/>
    <property type="match status" value="1"/>
</dbReference>
<protein>
    <recommendedName>
        <fullName evidence="3">Steroid 5-alpha reductase C-terminal domain-containing protein</fullName>
    </recommendedName>
</protein>
<dbReference type="InterPro" id="IPR010721">
    <property type="entry name" value="UstE-like"/>
</dbReference>
<dbReference type="EMBL" id="MU865317">
    <property type="protein sequence ID" value="KAK4228556.1"/>
    <property type="molecule type" value="Genomic_DNA"/>
</dbReference>
<dbReference type="Proteomes" id="UP001301958">
    <property type="component" value="Unassembled WGS sequence"/>
</dbReference>
<evidence type="ECO:0008006" key="3">
    <source>
        <dbReference type="Google" id="ProtNLM"/>
    </source>
</evidence>
<keyword evidence="2" id="KW-1185">Reference proteome</keyword>